<keyword evidence="7" id="KW-0915">Sodium</keyword>
<evidence type="ECO:0000256" key="2">
    <source>
        <dbReference type="ARBA" id="ARBA00007193"/>
    </source>
</evidence>
<evidence type="ECO:0000256" key="4">
    <source>
        <dbReference type="ARBA" id="ARBA00022461"/>
    </source>
</evidence>
<evidence type="ECO:0000256" key="3">
    <source>
        <dbReference type="ARBA" id="ARBA00022448"/>
    </source>
</evidence>
<evidence type="ECO:0000256" key="11">
    <source>
        <dbReference type="ARBA" id="ARBA00023303"/>
    </source>
</evidence>
<keyword evidence="4 12" id="KW-0894">Sodium channel</keyword>
<dbReference type="PANTHER" id="PTHR11690:SF243">
    <property type="entry name" value="PICKPOCKET 12-RELATED"/>
    <property type="match status" value="1"/>
</dbReference>
<sequence>MELKKIAEQPGHEKYKEAQDNLTMIGSFCTQQNSFAQEHGYASNRGWSTTVGQTEGLKDFLVEESFKQNFVKDLKYRNIHNFCWILLQNTIPCSEIVRLCKFEGFGATTDCKDTLMPVVKEYGKCCTFNMLPLPLLYKNADNASIFEDSEFSPFRYYDTWESQVISEWARWDYEKTLILPPIDDPEDYKESAFPFRQFGPGKKYGLSLLLDVNKDDYFCPALDSEGFMFSLHSPLEVPYVMDFPAVLDVNKEIFVNVEPDLTLADPDIRELSSESRRCYFENEMELKLYKPYTS</sequence>
<comment type="caution">
    <text evidence="13">The sequence shown here is derived from an EMBL/GenBank/DDBJ whole genome shotgun (WGS) entry which is preliminary data.</text>
</comment>
<name>A0ABP1RL78_9HEXA</name>
<gene>
    <name evidence="13" type="ORF">ODALV1_LOCUS23498</name>
</gene>
<dbReference type="Proteomes" id="UP001642540">
    <property type="component" value="Unassembled WGS sequence"/>
</dbReference>
<organism evidence="13 14">
    <name type="scientific">Orchesella dallaii</name>
    <dbReference type="NCBI Taxonomy" id="48710"/>
    <lineage>
        <taxon>Eukaryota</taxon>
        <taxon>Metazoa</taxon>
        <taxon>Ecdysozoa</taxon>
        <taxon>Arthropoda</taxon>
        <taxon>Hexapoda</taxon>
        <taxon>Collembola</taxon>
        <taxon>Entomobryomorpha</taxon>
        <taxon>Entomobryoidea</taxon>
        <taxon>Orchesellidae</taxon>
        <taxon>Orchesellinae</taxon>
        <taxon>Orchesella</taxon>
    </lineage>
</organism>
<comment type="subcellular location">
    <subcellularLocation>
        <location evidence="1">Membrane</location>
        <topology evidence="1">Multi-pass membrane protein</topology>
    </subcellularLocation>
</comment>
<keyword evidence="5 12" id="KW-0812">Transmembrane</keyword>
<keyword evidence="10 12" id="KW-0739">Sodium transport</keyword>
<evidence type="ECO:0000256" key="5">
    <source>
        <dbReference type="ARBA" id="ARBA00022692"/>
    </source>
</evidence>
<keyword evidence="3 12" id="KW-0813">Transport</keyword>
<dbReference type="EMBL" id="CAXLJM020000080">
    <property type="protein sequence ID" value="CAL8129953.1"/>
    <property type="molecule type" value="Genomic_DNA"/>
</dbReference>
<accession>A0ABP1RL78</accession>
<evidence type="ECO:0000256" key="6">
    <source>
        <dbReference type="ARBA" id="ARBA00022989"/>
    </source>
</evidence>
<dbReference type="Gene3D" id="2.60.470.10">
    <property type="entry name" value="Acid-sensing ion channels like domains"/>
    <property type="match status" value="1"/>
</dbReference>
<proteinExistence type="inferred from homology"/>
<evidence type="ECO:0000313" key="13">
    <source>
        <dbReference type="EMBL" id="CAL8129953.1"/>
    </source>
</evidence>
<evidence type="ECO:0000256" key="1">
    <source>
        <dbReference type="ARBA" id="ARBA00004141"/>
    </source>
</evidence>
<reference evidence="13 14" key="1">
    <citation type="submission" date="2024-08" db="EMBL/GenBank/DDBJ databases">
        <authorList>
            <person name="Cucini C."/>
            <person name="Frati F."/>
        </authorList>
    </citation>
    <scope>NUCLEOTIDE SEQUENCE [LARGE SCALE GENOMIC DNA]</scope>
</reference>
<keyword evidence="9" id="KW-0472">Membrane</keyword>
<evidence type="ECO:0000313" key="14">
    <source>
        <dbReference type="Proteomes" id="UP001642540"/>
    </source>
</evidence>
<keyword evidence="11 12" id="KW-0407">Ion channel</keyword>
<protein>
    <submittedName>
        <fullName evidence="13">Uncharacterized protein</fullName>
    </submittedName>
</protein>
<comment type="similarity">
    <text evidence="2 12">Belongs to the amiloride-sensitive sodium channel (TC 1.A.6) family.</text>
</comment>
<keyword evidence="14" id="KW-1185">Reference proteome</keyword>
<evidence type="ECO:0000256" key="9">
    <source>
        <dbReference type="ARBA" id="ARBA00023136"/>
    </source>
</evidence>
<dbReference type="Pfam" id="PF00858">
    <property type="entry name" value="ASC"/>
    <property type="match status" value="1"/>
</dbReference>
<dbReference type="PANTHER" id="PTHR11690">
    <property type="entry name" value="AMILORIDE-SENSITIVE SODIUM CHANNEL-RELATED"/>
    <property type="match status" value="1"/>
</dbReference>
<dbReference type="InterPro" id="IPR001873">
    <property type="entry name" value="ENaC"/>
</dbReference>
<keyword evidence="6" id="KW-1133">Transmembrane helix</keyword>
<evidence type="ECO:0000256" key="8">
    <source>
        <dbReference type="ARBA" id="ARBA00023065"/>
    </source>
</evidence>
<evidence type="ECO:0000256" key="10">
    <source>
        <dbReference type="ARBA" id="ARBA00023201"/>
    </source>
</evidence>
<evidence type="ECO:0000256" key="7">
    <source>
        <dbReference type="ARBA" id="ARBA00023053"/>
    </source>
</evidence>
<keyword evidence="8 12" id="KW-0406">Ion transport</keyword>
<evidence type="ECO:0000256" key="12">
    <source>
        <dbReference type="RuleBase" id="RU000679"/>
    </source>
</evidence>